<evidence type="ECO:0000256" key="8">
    <source>
        <dbReference type="HAMAP-Rule" id="MF_01161"/>
    </source>
</evidence>
<organism evidence="10 11">
    <name type="scientific">Buchnera aphidicola</name>
    <name type="common">Cinara cuneomaculata</name>
    <dbReference type="NCBI Taxonomy" id="1660040"/>
    <lineage>
        <taxon>Bacteria</taxon>
        <taxon>Pseudomonadati</taxon>
        <taxon>Pseudomonadota</taxon>
        <taxon>Gammaproteobacteria</taxon>
        <taxon>Enterobacterales</taxon>
        <taxon>Erwiniaceae</taxon>
        <taxon>Buchnera</taxon>
    </lineage>
</organism>
<dbReference type="InterPro" id="IPR012795">
    <property type="entry name" value="tRNA_Ile_lys_synt_N"/>
</dbReference>
<dbReference type="InterPro" id="IPR011063">
    <property type="entry name" value="TilS/TtcA_N"/>
</dbReference>
<evidence type="ECO:0000313" key="11">
    <source>
        <dbReference type="Proteomes" id="UP000294404"/>
    </source>
</evidence>
<evidence type="ECO:0000256" key="4">
    <source>
        <dbReference type="ARBA" id="ARBA00022694"/>
    </source>
</evidence>
<dbReference type="Gene3D" id="3.40.50.620">
    <property type="entry name" value="HUPs"/>
    <property type="match status" value="1"/>
</dbReference>
<dbReference type="PANTHER" id="PTHR43033:SF1">
    <property type="entry name" value="TRNA(ILE)-LYSIDINE SYNTHASE-RELATED"/>
    <property type="match status" value="1"/>
</dbReference>
<evidence type="ECO:0000256" key="1">
    <source>
        <dbReference type="ARBA" id="ARBA00004496"/>
    </source>
</evidence>
<dbReference type="HAMAP" id="MF_01161">
    <property type="entry name" value="tRNA_Ile_lys_synt"/>
    <property type="match status" value="1"/>
</dbReference>
<gene>
    <name evidence="8 10" type="primary">tilS</name>
    <name evidence="10" type="ORF">BUCICUMA2628_079</name>
</gene>
<keyword evidence="5 8" id="KW-0547">Nucleotide-binding</keyword>
<dbReference type="GO" id="GO:0032267">
    <property type="term" value="F:tRNA(Ile)-lysidine synthase activity"/>
    <property type="evidence" value="ECO:0007669"/>
    <property type="project" value="UniProtKB-EC"/>
</dbReference>
<dbReference type="RefSeq" id="WP_154027142.1">
    <property type="nucleotide sequence ID" value="NZ_LR217695.1"/>
</dbReference>
<protein>
    <recommendedName>
        <fullName evidence="8">tRNA(Ile)-lysidine synthase</fullName>
        <ecNumber evidence="8">6.3.4.19</ecNumber>
    </recommendedName>
    <alternativeName>
        <fullName evidence="8">tRNA(Ile)-2-lysyl-cytidine synthase</fullName>
    </alternativeName>
    <alternativeName>
        <fullName evidence="8">tRNA(Ile)-lysidine synthetase</fullName>
    </alternativeName>
</protein>
<evidence type="ECO:0000256" key="6">
    <source>
        <dbReference type="ARBA" id="ARBA00022840"/>
    </source>
</evidence>
<comment type="domain">
    <text evidence="8">The N-terminal region contains the highly conserved SGGXDS motif, predicted to be a P-loop motif involved in ATP binding.</text>
</comment>
<dbReference type="SMART" id="SM00977">
    <property type="entry name" value="TilS_C"/>
    <property type="match status" value="1"/>
</dbReference>
<dbReference type="GO" id="GO:0005737">
    <property type="term" value="C:cytoplasm"/>
    <property type="evidence" value="ECO:0007669"/>
    <property type="project" value="UniProtKB-SubCell"/>
</dbReference>
<dbReference type="NCBIfam" id="TIGR02432">
    <property type="entry name" value="lysidine_TilS_N"/>
    <property type="match status" value="1"/>
</dbReference>
<dbReference type="GO" id="GO:0006400">
    <property type="term" value="P:tRNA modification"/>
    <property type="evidence" value="ECO:0007669"/>
    <property type="project" value="UniProtKB-UniRule"/>
</dbReference>
<dbReference type="PANTHER" id="PTHR43033">
    <property type="entry name" value="TRNA(ILE)-LYSIDINE SYNTHASE-RELATED"/>
    <property type="match status" value="1"/>
</dbReference>
<keyword evidence="4 8" id="KW-0819">tRNA processing</keyword>
<dbReference type="Gene3D" id="1.20.59.20">
    <property type="match status" value="1"/>
</dbReference>
<evidence type="ECO:0000256" key="2">
    <source>
        <dbReference type="ARBA" id="ARBA00022490"/>
    </source>
</evidence>
<dbReference type="SUPFAM" id="SSF52402">
    <property type="entry name" value="Adenine nucleotide alpha hydrolases-like"/>
    <property type="match status" value="1"/>
</dbReference>
<reference evidence="10 11" key="1">
    <citation type="submission" date="2019-02" db="EMBL/GenBank/DDBJ databases">
        <authorList>
            <person name="Manzano-Marin A."/>
            <person name="Manzano-Marin A."/>
        </authorList>
    </citation>
    <scope>NUCLEOTIDE SEQUENCE [LARGE SCALE GENOMIC DNA]</scope>
    <source>
        <strain evidence="10 11">BuCicuneomaculata</strain>
    </source>
</reference>
<accession>A0A451CY31</accession>
<dbReference type="InterPro" id="IPR012796">
    <property type="entry name" value="Lysidine-tRNA-synth_C"/>
</dbReference>
<dbReference type="InterPro" id="IPR014729">
    <property type="entry name" value="Rossmann-like_a/b/a_fold"/>
</dbReference>
<dbReference type="GO" id="GO:0005524">
    <property type="term" value="F:ATP binding"/>
    <property type="evidence" value="ECO:0007669"/>
    <property type="project" value="UniProtKB-UniRule"/>
</dbReference>
<name>A0A451CY31_9GAMM</name>
<dbReference type="Pfam" id="PF01171">
    <property type="entry name" value="ATP_bind_3"/>
    <property type="match status" value="1"/>
</dbReference>
<comment type="similarity">
    <text evidence="8">Belongs to the tRNA(Ile)-lysidine synthase family.</text>
</comment>
<dbReference type="CDD" id="cd01992">
    <property type="entry name" value="TilS_N"/>
    <property type="match status" value="1"/>
</dbReference>
<comment type="subcellular location">
    <subcellularLocation>
        <location evidence="1 8">Cytoplasm</location>
    </subcellularLocation>
</comment>
<proteinExistence type="inferred from homology"/>
<dbReference type="AlphaFoldDB" id="A0A451CY31"/>
<comment type="catalytic activity">
    <reaction evidence="7 8">
        <text>cytidine(34) in tRNA(Ile2) + L-lysine + ATP = lysidine(34) in tRNA(Ile2) + AMP + diphosphate + H(+)</text>
        <dbReference type="Rhea" id="RHEA:43744"/>
        <dbReference type="Rhea" id="RHEA-COMP:10625"/>
        <dbReference type="Rhea" id="RHEA-COMP:10670"/>
        <dbReference type="ChEBI" id="CHEBI:15378"/>
        <dbReference type="ChEBI" id="CHEBI:30616"/>
        <dbReference type="ChEBI" id="CHEBI:32551"/>
        <dbReference type="ChEBI" id="CHEBI:33019"/>
        <dbReference type="ChEBI" id="CHEBI:82748"/>
        <dbReference type="ChEBI" id="CHEBI:83665"/>
        <dbReference type="ChEBI" id="CHEBI:456215"/>
        <dbReference type="EC" id="6.3.4.19"/>
    </reaction>
</comment>
<dbReference type="EC" id="6.3.4.19" evidence="8"/>
<keyword evidence="2 8" id="KW-0963">Cytoplasm</keyword>
<feature type="domain" description="Lysidine-tRNA(Ile) synthetase C-terminal" evidence="9">
    <location>
        <begin position="367"/>
        <end position="436"/>
    </location>
</feature>
<dbReference type="InterPro" id="IPR012094">
    <property type="entry name" value="tRNA_Ile_lys_synt"/>
</dbReference>
<feature type="binding site" evidence="8">
    <location>
        <begin position="21"/>
        <end position="26"/>
    </location>
    <ligand>
        <name>ATP</name>
        <dbReference type="ChEBI" id="CHEBI:30616"/>
    </ligand>
</feature>
<keyword evidence="6 8" id="KW-0067">ATP-binding</keyword>
<dbReference type="Pfam" id="PF11734">
    <property type="entry name" value="TilS_C"/>
    <property type="match status" value="1"/>
</dbReference>
<evidence type="ECO:0000259" key="9">
    <source>
        <dbReference type="SMART" id="SM00977"/>
    </source>
</evidence>
<sequence>MLIKKLFLKYPHQKYFLLALSGGVDSVVLFYQLILYKKIFSNIKIRAIHINHNLNIDSIRSQNHCKKICNQNNIDIIIDTLNIPKKNKYGIEGYARIARLKIFKNYLLPTEILLLAHNLNDQCENIFLSLQRKSGIRGLSGMSYSSVYNKITIVRPLINVQKKKIISWARSQQLIWIDDESNKNIKYDRNFLRNIILPKIYTRWPHFLKNCTQSMQMLKKHQISLDFFILHFLKKNTCLDGSLSLLRFNKLIKEVQFSILKTWLTKTYKIPTHNILKRIYTEIIINKNYHNKKIIFNKREIRRFTEKIYCIIPYSNIRNTMVIWKDIKIPLRLPNKLGILIPTKKYLKTEKITSIHRIPYPLKNTLINVCFYIKKNYTNTKNNTKIKKIWQKYNIPPWLRTIIPLLYYDNKLVSGIGVFVTNNHPIKNRKYLTVKWINKI</sequence>
<evidence type="ECO:0000256" key="3">
    <source>
        <dbReference type="ARBA" id="ARBA00022598"/>
    </source>
</evidence>
<dbReference type="Proteomes" id="UP000294404">
    <property type="component" value="Chromosome"/>
</dbReference>
<dbReference type="OrthoDB" id="9807403at2"/>
<keyword evidence="3 8" id="KW-0436">Ligase</keyword>
<comment type="function">
    <text evidence="8">Ligates lysine onto the cytidine present at position 34 of the AUA codon-specific tRNA(Ile) that contains the anticodon CAU, in an ATP-dependent manner. Cytidine is converted to lysidine, thus changing the amino acid specificity of the tRNA from methionine to isoleucine.</text>
</comment>
<dbReference type="SUPFAM" id="SSF56037">
    <property type="entry name" value="PheT/TilS domain"/>
    <property type="match status" value="1"/>
</dbReference>
<dbReference type="EMBL" id="LR217695">
    <property type="protein sequence ID" value="VFP78059.1"/>
    <property type="molecule type" value="Genomic_DNA"/>
</dbReference>
<evidence type="ECO:0000256" key="5">
    <source>
        <dbReference type="ARBA" id="ARBA00022741"/>
    </source>
</evidence>
<evidence type="ECO:0000313" key="10">
    <source>
        <dbReference type="EMBL" id="VFP78059.1"/>
    </source>
</evidence>
<evidence type="ECO:0000256" key="7">
    <source>
        <dbReference type="ARBA" id="ARBA00048539"/>
    </source>
</evidence>
<dbReference type="SUPFAM" id="SSF82829">
    <property type="entry name" value="MesJ substrate recognition domain-like"/>
    <property type="match status" value="1"/>
</dbReference>
<dbReference type="NCBIfam" id="TIGR02433">
    <property type="entry name" value="lysidine_TilS_C"/>
    <property type="match status" value="1"/>
</dbReference>